<dbReference type="PANTHER" id="PTHR24320">
    <property type="entry name" value="RETINOL DEHYDROGENASE"/>
    <property type="match status" value="1"/>
</dbReference>
<comment type="similarity">
    <text evidence="1">Belongs to the short-chain dehydrogenases/reductases (SDR) family.</text>
</comment>
<dbReference type="SUPFAM" id="SSF51735">
    <property type="entry name" value="NAD(P)-binding Rossmann-fold domains"/>
    <property type="match status" value="1"/>
</dbReference>
<evidence type="ECO:0000313" key="3">
    <source>
        <dbReference type="EMBL" id="TCK22367.1"/>
    </source>
</evidence>
<reference evidence="3 4" key="1">
    <citation type="submission" date="2019-03" db="EMBL/GenBank/DDBJ databases">
        <title>Sequencing the genomes of 1000 actinobacteria strains.</title>
        <authorList>
            <person name="Klenk H.-P."/>
        </authorList>
    </citation>
    <scope>NUCLEOTIDE SEQUENCE [LARGE SCALE GENOMIC DNA]</scope>
    <source>
        <strain evidence="3 4">DSM 44969</strain>
    </source>
</reference>
<gene>
    <name evidence="3" type="ORF">EV378_6369</name>
</gene>
<dbReference type="EMBL" id="SMFZ01000002">
    <property type="protein sequence ID" value="TCK22367.1"/>
    <property type="molecule type" value="Genomic_DNA"/>
</dbReference>
<dbReference type="InterPro" id="IPR002347">
    <property type="entry name" value="SDR_fam"/>
</dbReference>
<dbReference type="GO" id="GO:0016491">
    <property type="term" value="F:oxidoreductase activity"/>
    <property type="evidence" value="ECO:0007669"/>
    <property type="project" value="UniProtKB-KW"/>
</dbReference>
<dbReference type="PRINTS" id="PR00081">
    <property type="entry name" value="GDHRDH"/>
</dbReference>
<proteinExistence type="inferred from homology"/>
<organism evidence="3 4">
    <name type="scientific">Pseudonocardia endophytica</name>
    <dbReference type="NCBI Taxonomy" id="401976"/>
    <lineage>
        <taxon>Bacteria</taxon>
        <taxon>Bacillati</taxon>
        <taxon>Actinomycetota</taxon>
        <taxon>Actinomycetes</taxon>
        <taxon>Pseudonocardiales</taxon>
        <taxon>Pseudonocardiaceae</taxon>
        <taxon>Pseudonocardia</taxon>
    </lineage>
</organism>
<sequence>MTDPGPPTIVVTGATDGLGRALARRLASDGLRLVLHGRYEGRVATVADDIARSPGVERPRTVVANLDDLAQVARLGAELRDMHVDVLVNNAGIGPGVPYGRERRTSADGHELRFAVNYLSGFLLTELLADHLRACAQPGVPSRVVHVASLGQQHLDFDDLMLEHGYSGTRAYAQSKLAQIMGGFEMAGRVPAAELTVASLHPGTYMPTKIVLGERSSSVDSLETGVESVTRAALDPELDTVTGEFFDRMQPARAKAQAYDAGARATLRTRSLELVAPHLP</sequence>
<dbReference type="Proteomes" id="UP000295560">
    <property type="component" value="Unassembled WGS sequence"/>
</dbReference>
<accession>A0A4R1HJ97</accession>
<dbReference type="PANTHER" id="PTHR24320:SF148">
    <property type="entry name" value="NAD(P)-BINDING ROSSMANN-FOLD SUPERFAMILY PROTEIN"/>
    <property type="match status" value="1"/>
</dbReference>
<name>A0A4R1HJ97_PSEEN</name>
<evidence type="ECO:0000256" key="1">
    <source>
        <dbReference type="ARBA" id="ARBA00006484"/>
    </source>
</evidence>
<dbReference type="OrthoDB" id="3237043at2"/>
<dbReference type="Pfam" id="PF00106">
    <property type="entry name" value="adh_short"/>
    <property type="match status" value="1"/>
</dbReference>
<protein>
    <submittedName>
        <fullName evidence="3">Short subunit dehydrogenase</fullName>
    </submittedName>
</protein>
<dbReference type="AlphaFoldDB" id="A0A4R1HJ97"/>
<keyword evidence="4" id="KW-1185">Reference proteome</keyword>
<dbReference type="RefSeq" id="WP_132431175.1">
    <property type="nucleotide sequence ID" value="NZ_SMFZ01000002.1"/>
</dbReference>
<dbReference type="Gene3D" id="3.40.50.720">
    <property type="entry name" value="NAD(P)-binding Rossmann-like Domain"/>
    <property type="match status" value="1"/>
</dbReference>
<keyword evidence="2" id="KW-0560">Oxidoreductase</keyword>
<evidence type="ECO:0000256" key="2">
    <source>
        <dbReference type="ARBA" id="ARBA00023002"/>
    </source>
</evidence>
<evidence type="ECO:0000313" key="4">
    <source>
        <dbReference type="Proteomes" id="UP000295560"/>
    </source>
</evidence>
<comment type="caution">
    <text evidence="3">The sequence shown here is derived from an EMBL/GenBank/DDBJ whole genome shotgun (WGS) entry which is preliminary data.</text>
</comment>
<dbReference type="InterPro" id="IPR036291">
    <property type="entry name" value="NAD(P)-bd_dom_sf"/>
</dbReference>